<dbReference type="SMART" id="SM00028">
    <property type="entry name" value="TPR"/>
    <property type="match status" value="6"/>
</dbReference>
<evidence type="ECO:0000256" key="8">
    <source>
        <dbReference type="SAM" id="MobiDB-lite"/>
    </source>
</evidence>
<dbReference type="GO" id="GO:0007091">
    <property type="term" value="P:metaphase/anaphase transition of mitotic cell cycle"/>
    <property type="evidence" value="ECO:0007669"/>
    <property type="project" value="TreeGrafter"/>
</dbReference>
<proteinExistence type="inferred from homology"/>
<feature type="repeat" description="TPR" evidence="7">
    <location>
        <begin position="659"/>
        <end position="692"/>
    </location>
</feature>
<dbReference type="GO" id="GO:0031145">
    <property type="term" value="P:anaphase-promoting complex-dependent catabolic process"/>
    <property type="evidence" value="ECO:0007669"/>
    <property type="project" value="TreeGrafter"/>
</dbReference>
<evidence type="ECO:0000256" key="1">
    <source>
        <dbReference type="ARBA" id="ARBA00004123"/>
    </source>
</evidence>
<dbReference type="AlphaFoldDB" id="A0A9N9RV94"/>
<dbReference type="GO" id="GO:0005680">
    <property type="term" value="C:anaphase-promoting complex"/>
    <property type="evidence" value="ECO:0007669"/>
    <property type="project" value="TreeGrafter"/>
</dbReference>
<dbReference type="Pfam" id="PF13181">
    <property type="entry name" value="TPR_8"/>
    <property type="match status" value="2"/>
</dbReference>
<organism evidence="9 10">
    <name type="scientific">Chironomus riparius</name>
    <dbReference type="NCBI Taxonomy" id="315576"/>
    <lineage>
        <taxon>Eukaryota</taxon>
        <taxon>Metazoa</taxon>
        <taxon>Ecdysozoa</taxon>
        <taxon>Arthropoda</taxon>
        <taxon>Hexapoda</taxon>
        <taxon>Insecta</taxon>
        <taxon>Pterygota</taxon>
        <taxon>Neoptera</taxon>
        <taxon>Endopterygota</taxon>
        <taxon>Diptera</taxon>
        <taxon>Nematocera</taxon>
        <taxon>Chironomoidea</taxon>
        <taxon>Chironomidae</taxon>
        <taxon>Chironominae</taxon>
        <taxon>Chironomus</taxon>
    </lineage>
</organism>
<evidence type="ECO:0000256" key="5">
    <source>
        <dbReference type="ARBA" id="ARBA00038210"/>
    </source>
</evidence>
<reference evidence="9" key="1">
    <citation type="submission" date="2022-01" db="EMBL/GenBank/DDBJ databases">
        <authorList>
            <person name="King R."/>
        </authorList>
    </citation>
    <scope>NUCLEOTIDE SEQUENCE</scope>
</reference>
<evidence type="ECO:0000256" key="3">
    <source>
        <dbReference type="ARBA" id="ARBA00022803"/>
    </source>
</evidence>
<comment type="similarity">
    <text evidence="5">Belongs to the APC3/CDC27 family.</text>
</comment>
<evidence type="ECO:0000313" key="9">
    <source>
        <dbReference type="EMBL" id="CAG9803937.1"/>
    </source>
</evidence>
<keyword evidence="10" id="KW-1185">Reference proteome</keyword>
<keyword evidence="3 7" id="KW-0802">TPR repeat</keyword>
<sequence>MIIQEPVQVAIWTNLNFYAYEDAIFLAERLCAEVETSESLYLLATCYYRSGRVNEAYWLLNTKGASTQKSKYLLAKCAYELKHYSEAENILCQNKTPRTQKDLESICKEYGVELSGFVMQLLSKVCKQTERISLANDCSRTSLRHNPFLWNSYIDLCNRGERPNPKDTFQIRNEDFLIQLEKQLHHNHSSEHSYITLNDKNISISGIQQNCVTTPNNNVNPINFSVTTVDDTPLTKNQTIENHIYEVETPYRKQFKYLHSNISPVTPSFGILPLSSPHENIKQTTLFITPSPPLQSQMIDSDKNSSNKKIRGNLNSLVNRKEIPTTPLQQSQHTKSVVLNQSSNITPHRTPQEEKCQSVRRSSRIFSNYSVKENNKSPKFTKFTQPRSPPRKTSKRVSKTSTKCTLNELNEKNSLLNEKEKNETVTSAQLITDVSYNYQIASMKRQSADGLMLLLQTLGQVYLHLQHYELDEALEIIETKVPLHHFKSSWVQSLIAIIHHERREYEDSVRIFSNIRKAEPYRLQYMEIYSTDLWHLQKDTLLSALAQDLMQHNKMSAITWCVAGNCFSALKEHDTAIKFFNRAIQIDPEFSYSYTLLGHELVFTEELEKALGCYRKAILKDSRHYNAWFGIGTIYSKQERFQLAEIHFRHALKINRKNSVILVHIGVMQFYLNKREQAIQTLMEAIKLDPKNPLCKFHHASMNFNIGKLQEALEELEELKQLVPKEFIVYYLIGKIHKQLGNIDLALMHFSWATDLDPKGANNQIKDKFDSVIRSHQQQEQSDGDIRSREDFDEEDDVSIDDVASLSNDNNNSSGGIESESNNSMIQEH</sequence>
<dbReference type="Proteomes" id="UP001153620">
    <property type="component" value="Chromosome 2"/>
</dbReference>
<evidence type="ECO:0000256" key="4">
    <source>
        <dbReference type="ARBA" id="ARBA00023242"/>
    </source>
</evidence>
<reference evidence="9" key="2">
    <citation type="submission" date="2022-10" db="EMBL/GenBank/DDBJ databases">
        <authorList>
            <consortium name="ENA_rothamsted_submissions"/>
            <consortium name="culmorum"/>
            <person name="King R."/>
        </authorList>
    </citation>
    <scope>NUCLEOTIDE SEQUENCE</scope>
</reference>
<gene>
    <name evidence="9" type="ORF">CHIRRI_LOCUS6832</name>
</gene>
<comment type="subcellular location">
    <subcellularLocation>
        <location evidence="1">Nucleus</location>
    </subcellularLocation>
</comment>
<feature type="compositionally biased region" description="Acidic residues" evidence="8">
    <location>
        <begin position="791"/>
        <end position="800"/>
    </location>
</feature>
<feature type="repeat" description="TPR" evidence="7">
    <location>
        <begin position="557"/>
        <end position="590"/>
    </location>
</feature>
<feature type="compositionally biased region" description="Basic residues" evidence="8">
    <location>
        <begin position="389"/>
        <end position="398"/>
    </location>
</feature>
<dbReference type="GO" id="GO:0005737">
    <property type="term" value="C:cytoplasm"/>
    <property type="evidence" value="ECO:0007669"/>
    <property type="project" value="TreeGrafter"/>
</dbReference>
<name>A0A9N9RV94_9DIPT</name>
<dbReference type="InterPro" id="IPR011990">
    <property type="entry name" value="TPR-like_helical_dom_sf"/>
</dbReference>
<feature type="repeat" description="TPR" evidence="7">
    <location>
        <begin position="625"/>
        <end position="658"/>
    </location>
</feature>
<feature type="region of interest" description="Disordered" evidence="8">
    <location>
        <begin position="341"/>
        <end position="401"/>
    </location>
</feature>
<feature type="repeat" description="TPR" evidence="7">
    <location>
        <begin position="727"/>
        <end position="760"/>
    </location>
</feature>
<dbReference type="PROSITE" id="PS50005">
    <property type="entry name" value="TPR"/>
    <property type="match status" value="4"/>
</dbReference>
<dbReference type="Pfam" id="PF00515">
    <property type="entry name" value="TPR_1"/>
    <property type="match status" value="1"/>
</dbReference>
<dbReference type="SUPFAM" id="SSF48452">
    <property type="entry name" value="TPR-like"/>
    <property type="match status" value="2"/>
</dbReference>
<evidence type="ECO:0000313" key="10">
    <source>
        <dbReference type="Proteomes" id="UP001153620"/>
    </source>
</evidence>
<dbReference type="PANTHER" id="PTHR12558">
    <property type="entry name" value="CELL DIVISION CYCLE 16,23,27"/>
    <property type="match status" value="1"/>
</dbReference>
<dbReference type="Gene3D" id="1.25.40.10">
    <property type="entry name" value="Tetratricopeptide repeat domain"/>
    <property type="match status" value="4"/>
</dbReference>
<feature type="compositionally biased region" description="Low complexity" evidence="8">
    <location>
        <begin position="807"/>
        <end position="829"/>
    </location>
</feature>
<evidence type="ECO:0000256" key="6">
    <source>
        <dbReference type="ARBA" id="ARBA00039307"/>
    </source>
</evidence>
<protein>
    <recommendedName>
        <fullName evidence="6">Cell division cycle protein 27 homolog</fullName>
    </recommendedName>
</protein>
<dbReference type="PANTHER" id="PTHR12558:SF13">
    <property type="entry name" value="CELL DIVISION CYCLE PROTEIN 27 HOMOLOG"/>
    <property type="match status" value="1"/>
</dbReference>
<evidence type="ECO:0000256" key="2">
    <source>
        <dbReference type="ARBA" id="ARBA00022737"/>
    </source>
</evidence>
<dbReference type="OrthoDB" id="329563at2759"/>
<feature type="region of interest" description="Disordered" evidence="8">
    <location>
        <begin position="773"/>
        <end position="829"/>
    </location>
</feature>
<keyword evidence="4" id="KW-0539">Nucleus</keyword>
<dbReference type="Pfam" id="PF13432">
    <property type="entry name" value="TPR_16"/>
    <property type="match status" value="1"/>
</dbReference>
<dbReference type="GO" id="GO:0051301">
    <property type="term" value="P:cell division"/>
    <property type="evidence" value="ECO:0007669"/>
    <property type="project" value="TreeGrafter"/>
</dbReference>
<dbReference type="InterPro" id="IPR019734">
    <property type="entry name" value="TPR_rpt"/>
</dbReference>
<dbReference type="EMBL" id="OU895878">
    <property type="protein sequence ID" value="CAG9803937.1"/>
    <property type="molecule type" value="Genomic_DNA"/>
</dbReference>
<dbReference type="GO" id="GO:0016567">
    <property type="term" value="P:protein ubiquitination"/>
    <property type="evidence" value="ECO:0007669"/>
    <property type="project" value="TreeGrafter"/>
</dbReference>
<keyword evidence="2" id="KW-0677">Repeat</keyword>
<dbReference type="Pfam" id="PF12895">
    <property type="entry name" value="ANAPC3"/>
    <property type="match status" value="1"/>
</dbReference>
<dbReference type="FunFam" id="1.25.40.10:FF:000018">
    <property type="entry name" value="Cell division cycle protein 27 homolog B"/>
    <property type="match status" value="1"/>
</dbReference>
<evidence type="ECO:0000256" key="7">
    <source>
        <dbReference type="PROSITE-ProRule" id="PRU00339"/>
    </source>
</evidence>
<accession>A0A9N9RV94</accession>